<reference evidence="1 2" key="1">
    <citation type="journal article" date="2016" name="Nat. Commun.">
        <title>Thousands of microbial genomes shed light on interconnected biogeochemical processes in an aquifer system.</title>
        <authorList>
            <person name="Anantharaman K."/>
            <person name="Brown C.T."/>
            <person name="Hug L.A."/>
            <person name="Sharon I."/>
            <person name="Castelle C.J."/>
            <person name="Probst A.J."/>
            <person name="Thomas B.C."/>
            <person name="Singh A."/>
            <person name="Wilkins M.J."/>
            <person name="Karaoz U."/>
            <person name="Brodie E.L."/>
            <person name="Williams K.H."/>
            <person name="Hubbard S.S."/>
            <person name="Banfield J.F."/>
        </authorList>
    </citation>
    <scope>NUCLEOTIDE SEQUENCE [LARGE SCALE GENOMIC DNA]</scope>
</reference>
<protein>
    <submittedName>
        <fullName evidence="1">Uncharacterized protein</fullName>
    </submittedName>
</protein>
<organism evidence="1 2">
    <name type="scientific">Candidatus Azambacteria bacterium RIFCSPLOWO2_02_FULL_44_14</name>
    <dbReference type="NCBI Taxonomy" id="1797306"/>
    <lineage>
        <taxon>Bacteria</taxon>
        <taxon>Candidatus Azamiibacteriota</taxon>
    </lineage>
</organism>
<name>A0A1F5C9U9_9BACT</name>
<dbReference type="EMBL" id="MEYV01000022">
    <property type="protein sequence ID" value="OGD39638.1"/>
    <property type="molecule type" value="Genomic_DNA"/>
</dbReference>
<gene>
    <name evidence="1" type="ORF">A3I30_04045</name>
</gene>
<evidence type="ECO:0000313" key="1">
    <source>
        <dbReference type="EMBL" id="OGD39638.1"/>
    </source>
</evidence>
<comment type="caution">
    <text evidence="1">The sequence shown here is derived from an EMBL/GenBank/DDBJ whole genome shotgun (WGS) entry which is preliminary data.</text>
</comment>
<sequence length="89" mass="9796">MGPCPICNSRFNEADLEIVSQAGNVSLFHADCISCKSSVFMTFVKGEAGMVTNVGILTDLTKKDFRTFNNSKVITAEDILELHKALKRK</sequence>
<accession>A0A1F5C9U9</accession>
<proteinExistence type="predicted"/>
<evidence type="ECO:0000313" key="2">
    <source>
        <dbReference type="Proteomes" id="UP000177197"/>
    </source>
</evidence>
<dbReference type="Proteomes" id="UP000177197">
    <property type="component" value="Unassembled WGS sequence"/>
</dbReference>
<dbReference type="AlphaFoldDB" id="A0A1F5C9U9"/>